<feature type="region of interest" description="Disordered" evidence="4">
    <location>
        <begin position="548"/>
        <end position="742"/>
    </location>
</feature>
<dbReference type="PROSITE" id="PS50961">
    <property type="entry name" value="HTH_LA"/>
    <property type="match status" value="1"/>
</dbReference>
<dbReference type="InterPro" id="IPR045180">
    <property type="entry name" value="La_dom_prot"/>
</dbReference>
<dbReference type="Pfam" id="PF26088">
    <property type="entry name" value="RRM_LARP4"/>
    <property type="match status" value="1"/>
</dbReference>
<sequence length="742" mass="81351">MQVTTKGTGLNPNAKVWQEIPAHQNDSSEGGEDSPWLLTYSPPAEITGGYTDVPSVGGKGFDSEYLDGDYDPVPAEDIVNGIDHADLSYLVYDPQCSPVDGDIVKELPMSKESLRESLKRKLEFCFSRENLTKDLYLISQMDSDQFVPIWAIACLEDIKALTTDMDLILDVLQASPMVQVDETGEKVRPNHSRSIIILREVPETTPVEEVEALFKSDNCPKVLSAEFAHNSNWYITFQSDMDALQAYRYLREEVKTFQGKPIMARIKAINTFFGKNSFHSMDSAVYSQHTQPQAQYGSQVYMQQMYSPQQQYPVYPVVSPSWNPSIMPYFETPLAPFPHNGFMNGFSGLGNYKADSSSINSQRPLSRNRNHVKGHPRPRDMSSPSSLTPGILLDSLPSHSSPLPLQMSGTLAGSPPALVSLPSFGAQDSPPLASNPTGYLNGAGRGRKGSQRSMRRKREDEHSTKLIPLMEAKVPPPPKFDLAASNFPPLPGSVVGIREEVTPEMRLSDVVRGLKVANKPTGQETRHTNKVEDNVKKTDVTPVAKCAPETPHTEMMAPAPSACQSVEGEDKGEPPVSEEKTPTPTQSSPPVASEHSPSTCSQSGGTSPSPPAVPSDLGSRKLSYAEVCQKMAKDPPPVQAPSPSPPASTTSQPLQELKVNRVEELRPNFRRSTDKPEKHRHSRPPRQPLRSFSGANGQSRFGGTGQKIREHQRGLNSGKQFSPQRGARRSGKEQNIPPGSPK</sequence>
<dbReference type="EMBL" id="OY660865">
    <property type="protein sequence ID" value="CAJ1051101.1"/>
    <property type="molecule type" value="Genomic_DNA"/>
</dbReference>
<evidence type="ECO:0000313" key="6">
    <source>
        <dbReference type="EMBL" id="CAJ1051101.1"/>
    </source>
</evidence>
<dbReference type="InterPro" id="IPR058699">
    <property type="entry name" value="RRM_LARP4/4B"/>
</dbReference>
<proteinExistence type="predicted"/>
<feature type="region of interest" description="Disordered" evidence="4">
    <location>
        <begin position="421"/>
        <end position="464"/>
    </location>
</feature>
<dbReference type="PANTHER" id="PTHR22792:SF48">
    <property type="entry name" value="LA-RELATED PROTEIN 4"/>
    <property type="match status" value="1"/>
</dbReference>
<feature type="compositionally biased region" description="Basic and acidic residues" evidence="4">
    <location>
        <begin position="568"/>
        <end position="581"/>
    </location>
</feature>
<dbReference type="GO" id="GO:0045727">
    <property type="term" value="P:positive regulation of translation"/>
    <property type="evidence" value="ECO:0007669"/>
    <property type="project" value="TreeGrafter"/>
</dbReference>
<dbReference type="Pfam" id="PF05383">
    <property type="entry name" value="La"/>
    <property type="match status" value="1"/>
</dbReference>
<evidence type="ECO:0000256" key="3">
    <source>
        <dbReference type="PROSITE-ProRule" id="PRU00332"/>
    </source>
</evidence>
<dbReference type="SUPFAM" id="SSF46785">
    <property type="entry name" value="Winged helix' DNA-binding domain"/>
    <property type="match status" value="1"/>
</dbReference>
<evidence type="ECO:0000259" key="5">
    <source>
        <dbReference type="PROSITE" id="PS50961"/>
    </source>
</evidence>
<dbReference type="SMART" id="SM00715">
    <property type="entry name" value="LA"/>
    <property type="match status" value="1"/>
</dbReference>
<evidence type="ECO:0000256" key="4">
    <source>
        <dbReference type="SAM" id="MobiDB-lite"/>
    </source>
</evidence>
<dbReference type="InterPro" id="IPR006630">
    <property type="entry name" value="La_HTH"/>
</dbReference>
<feature type="compositionally biased region" description="Polar residues" evidence="4">
    <location>
        <begin position="714"/>
        <end position="723"/>
    </location>
</feature>
<evidence type="ECO:0000313" key="7">
    <source>
        <dbReference type="Proteomes" id="UP001178508"/>
    </source>
</evidence>
<dbReference type="CDD" id="cd08035">
    <property type="entry name" value="LARP_4"/>
    <property type="match status" value="1"/>
</dbReference>
<reference evidence="6" key="1">
    <citation type="submission" date="2023-08" db="EMBL/GenBank/DDBJ databases">
        <authorList>
            <person name="Alioto T."/>
            <person name="Alioto T."/>
            <person name="Gomez Garrido J."/>
        </authorList>
    </citation>
    <scope>NUCLEOTIDE SEQUENCE</scope>
</reference>
<keyword evidence="7" id="KW-1185">Reference proteome</keyword>
<keyword evidence="1" id="KW-0597">Phosphoprotein</keyword>
<feature type="compositionally biased region" description="Basic and acidic residues" evidence="4">
    <location>
        <begin position="658"/>
        <end position="677"/>
    </location>
</feature>
<protein>
    <submittedName>
        <fullName evidence="6">La-related protein 4 isoform X1</fullName>
    </submittedName>
</protein>
<feature type="region of interest" description="Disordered" evidence="4">
    <location>
        <begin position="354"/>
        <end position="409"/>
    </location>
</feature>
<feature type="compositionally biased region" description="Polar residues" evidence="4">
    <location>
        <begin position="582"/>
        <end position="607"/>
    </location>
</feature>
<keyword evidence="2 3" id="KW-0694">RNA-binding</keyword>
<gene>
    <name evidence="6" type="ORF">XNOV1_A021914</name>
</gene>
<dbReference type="GO" id="GO:0005829">
    <property type="term" value="C:cytosol"/>
    <property type="evidence" value="ECO:0007669"/>
    <property type="project" value="TreeGrafter"/>
</dbReference>
<organism evidence="6 7">
    <name type="scientific">Xyrichtys novacula</name>
    <name type="common">Pearly razorfish</name>
    <name type="synonym">Hemipteronotus novacula</name>
    <dbReference type="NCBI Taxonomy" id="13765"/>
    <lineage>
        <taxon>Eukaryota</taxon>
        <taxon>Metazoa</taxon>
        <taxon>Chordata</taxon>
        <taxon>Craniata</taxon>
        <taxon>Vertebrata</taxon>
        <taxon>Euteleostomi</taxon>
        <taxon>Actinopterygii</taxon>
        <taxon>Neopterygii</taxon>
        <taxon>Teleostei</taxon>
        <taxon>Neoteleostei</taxon>
        <taxon>Acanthomorphata</taxon>
        <taxon>Eupercaria</taxon>
        <taxon>Labriformes</taxon>
        <taxon>Labridae</taxon>
        <taxon>Xyrichtys</taxon>
    </lineage>
</organism>
<name>A0AAV1EQT4_XYRNO</name>
<feature type="compositionally biased region" description="Polar residues" evidence="4">
    <location>
        <begin position="354"/>
        <end position="365"/>
    </location>
</feature>
<accession>A0AAV1EQT4</accession>
<feature type="compositionally biased region" description="Pro residues" evidence="4">
    <location>
        <begin position="634"/>
        <end position="646"/>
    </location>
</feature>
<evidence type="ECO:0000256" key="1">
    <source>
        <dbReference type="ARBA" id="ARBA00022553"/>
    </source>
</evidence>
<feature type="compositionally biased region" description="Basic residues" evidence="4">
    <location>
        <begin position="445"/>
        <end position="456"/>
    </location>
</feature>
<feature type="compositionally biased region" description="Low complexity" evidence="4">
    <location>
        <begin position="392"/>
        <end position="408"/>
    </location>
</feature>
<dbReference type="InterPro" id="IPR036390">
    <property type="entry name" value="WH_DNA-bd_sf"/>
</dbReference>
<feature type="domain" description="HTH La-type RNA-binding" evidence="5">
    <location>
        <begin position="108"/>
        <end position="197"/>
    </location>
</feature>
<dbReference type="AlphaFoldDB" id="A0AAV1EQT4"/>
<dbReference type="Proteomes" id="UP001178508">
    <property type="component" value="Chromosome 2"/>
</dbReference>
<dbReference type="GO" id="GO:0003730">
    <property type="term" value="F:mRNA 3'-UTR binding"/>
    <property type="evidence" value="ECO:0007669"/>
    <property type="project" value="TreeGrafter"/>
</dbReference>
<evidence type="ECO:0000256" key="2">
    <source>
        <dbReference type="ARBA" id="ARBA00022884"/>
    </source>
</evidence>
<dbReference type="PANTHER" id="PTHR22792">
    <property type="entry name" value="LUPUS LA PROTEIN-RELATED"/>
    <property type="match status" value="1"/>
</dbReference>
<feature type="compositionally biased region" description="Basic residues" evidence="4">
    <location>
        <begin position="366"/>
        <end position="376"/>
    </location>
</feature>
<dbReference type="GO" id="GO:0010494">
    <property type="term" value="C:cytoplasmic stress granule"/>
    <property type="evidence" value="ECO:0007669"/>
    <property type="project" value="TreeGrafter"/>
</dbReference>
<dbReference type="Gene3D" id="1.10.10.10">
    <property type="entry name" value="Winged helix-like DNA-binding domain superfamily/Winged helix DNA-binding domain"/>
    <property type="match status" value="1"/>
</dbReference>
<dbReference type="InterPro" id="IPR036388">
    <property type="entry name" value="WH-like_DNA-bd_sf"/>
</dbReference>